<accession>A0A0D1DAR4</accession>
<gene>
    <name evidence="3" type="ORF">jaqu_12230</name>
</gene>
<dbReference type="OrthoDB" id="9807255at2"/>
<dbReference type="Pfam" id="PF13280">
    <property type="entry name" value="WYL"/>
    <property type="match status" value="1"/>
</dbReference>
<dbReference type="RefSeq" id="WP_043918061.1">
    <property type="nucleotide sequence ID" value="NZ_FZPF01000002.1"/>
</dbReference>
<dbReference type="AlphaFoldDB" id="A0A0D1DAR4"/>
<dbReference type="Gene3D" id="1.10.10.10">
    <property type="entry name" value="Winged helix-like DNA-binding domain superfamily/Winged helix DNA-binding domain"/>
    <property type="match status" value="1"/>
</dbReference>
<feature type="domain" description="WYL" evidence="2">
    <location>
        <begin position="138"/>
        <end position="202"/>
    </location>
</feature>
<dbReference type="InterPro" id="IPR026881">
    <property type="entry name" value="WYL_dom"/>
</dbReference>
<evidence type="ECO:0000259" key="1">
    <source>
        <dbReference type="Pfam" id="PF08279"/>
    </source>
</evidence>
<dbReference type="InterPro" id="IPR036390">
    <property type="entry name" value="WH_DNA-bd_sf"/>
</dbReference>
<dbReference type="STRING" id="935700.jaqu_12230"/>
<dbReference type="PATRIC" id="fig|935700.4.peg.1270"/>
<dbReference type="SUPFAM" id="SSF46785">
    <property type="entry name" value="Winged helix' DNA-binding domain"/>
    <property type="match status" value="1"/>
</dbReference>
<evidence type="ECO:0000313" key="4">
    <source>
        <dbReference type="Proteomes" id="UP000032232"/>
    </source>
</evidence>
<feature type="domain" description="Helix-turn-helix type 11" evidence="1">
    <location>
        <begin position="6"/>
        <end position="58"/>
    </location>
</feature>
<dbReference type="InterPro" id="IPR051534">
    <property type="entry name" value="CBASS_pafABC_assoc_protein"/>
</dbReference>
<dbReference type="PROSITE" id="PS52050">
    <property type="entry name" value="WYL"/>
    <property type="match status" value="1"/>
</dbReference>
<reference evidence="3 4" key="1">
    <citation type="submission" date="2015-02" db="EMBL/GenBank/DDBJ databases">
        <title>Genome Sequence of Jannaschia aquimarina DSM28248, a member of the Roseobacter clade.</title>
        <authorList>
            <person name="Voget S."/>
            <person name="Daniel R."/>
        </authorList>
    </citation>
    <scope>NUCLEOTIDE SEQUENCE [LARGE SCALE GENOMIC DNA]</scope>
    <source>
        <strain evidence="3 4">GSW-M26</strain>
    </source>
</reference>
<dbReference type="PANTHER" id="PTHR34580:SF3">
    <property type="entry name" value="PROTEIN PAFB"/>
    <property type="match status" value="1"/>
</dbReference>
<sequence length="230" mass="26010">MRRADRLLRITDILRGGRLTTAQDLADRLEVSKRTIYRDVADLIANRVPIEGEAGMGYVMRQGYDLPPIMFTAEEVVALVGGARLIRAWGGGRMGRSAEAALDKIAAVLPDPEAARAGSVHIHAFRPSEQSRETADRLDGIEAATEAGCYLSFAYSDERGRPTRRTVRPLGLWFWGKVWTMVAWCELRQDFRMFRVDRMSEMNAGERFPPDPDRTIEAFRRSQPCLPPEW</sequence>
<dbReference type="InterPro" id="IPR013196">
    <property type="entry name" value="HTH_11"/>
</dbReference>
<dbReference type="PANTHER" id="PTHR34580">
    <property type="match status" value="1"/>
</dbReference>
<dbReference type="Pfam" id="PF08279">
    <property type="entry name" value="HTH_11"/>
    <property type="match status" value="1"/>
</dbReference>
<comment type="caution">
    <text evidence="3">The sequence shown here is derived from an EMBL/GenBank/DDBJ whole genome shotgun (WGS) entry which is preliminary data.</text>
</comment>
<dbReference type="Proteomes" id="UP000032232">
    <property type="component" value="Unassembled WGS sequence"/>
</dbReference>
<evidence type="ECO:0000259" key="2">
    <source>
        <dbReference type="Pfam" id="PF13280"/>
    </source>
</evidence>
<evidence type="ECO:0000313" key="3">
    <source>
        <dbReference type="EMBL" id="KIT17033.1"/>
    </source>
</evidence>
<protein>
    <submittedName>
        <fullName evidence="3">HTH domain protein</fullName>
    </submittedName>
</protein>
<proteinExistence type="predicted"/>
<dbReference type="EMBL" id="JYFE01000023">
    <property type="protein sequence ID" value="KIT17033.1"/>
    <property type="molecule type" value="Genomic_DNA"/>
</dbReference>
<name>A0A0D1DAR4_9RHOB</name>
<organism evidence="3 4">
    <name type="scientific">Jannaschia aquimarina</name>
    <dbReference type="NCBI Taxonomy" id="935700"/>
    <lineage>
        <taxon>Bacteria</taxon>
        <taxon>Pseudomonadati</taxon>
        <taxon>Pseudomonadota</taxon>
        <taxon>Alphaproteobacteria</taxon>
        <taxon>Rhodobacterales</taxon>
        <taxon>Roseobacteraceae</taxon>
        <taxon>Jannaschia</taxon>
    </lineage>
</organism>
<dbReference type="InterPro" id="IPR036388">
    <property type="entry name" value="WH-like_DNA-bd_sf"/>
</dbReference>
<keyword evidence="4" id="KW-1185">Reference proteome</keyword>